<evidence type="ECO:0000256" key="1">
    <source>
        <dbReference type="SAM" id="MobiDB-lite"/>
    </source>
</evidence>
<organism evidence="2 3">
    <name type="scientific">Dioszegia hungarica</name>
    <dbReference type="NCBI Taxonomy" id="4972"/>
    <lineage>
        <taxon>Eukaryota</taxon>
        <taxon>Fungi</taxon>
        <taxon>Dikarya</taxon>
        <taxon>Basidiomycota</taxon>
        <taxon>Agaricomycotina</taxon>
        <taxon>Tremellomycetes</taxon>
        <taxon>Tremellales</taxon>
        <taxon>Bulleribasidiaceae</taxon>
        <taxon>Dioszegia</taxon>
    </lineage>
</organism>
<reference evidence="2" key="1">
    <citation type="journal article" date="2022" name="G3 (Bethesda)">
        <title>High quality genome of the basidiomycete yeast Dioszegia hungarica PDD-24b-2 isolated from cloud water.</title>
        <authorList>
            <person name="Jarrige D."/>
            <person name="Haridas S."/>
            <person name="Bleykasten-Grosshans C."/>
            <person name="Joly M."/>
            <person name="Nadalig T."/>
            <person name="Sancelme M."/>
            <person name="Vuilleumier S."/>
            <person name="Grigoriev I.V."/>
            <person name="Amato P."/>
            <person name="Bringel F."/>
        </authorList>
    </citation>
    <scope>NUCLEOTIDE SEQUENCE</scope>
    <source>
        <strain evidence="2">PDD-24b-2</strain>
    </source>
</reference>
<evidence type="ECO:0000313" key="3">
    <source>
        <dbReference type="Proteomes" id="UP001164286"/>
    </source>
</evidence>
<dbReference type="AlphaFoldDB" id="A0AA38LSQ6"/>
<dbReference type="EMBL" id="JAKWFO010000013">
    <property type="protein sequence ID" value="KAI9632909.1"/>
    <property type="molecule type" value="Genomic_DNA"/>
</dbReference>
<dbReference type="Proteomes" id="UP001164286">
    <property type="component" value="Unassembled WGS sequence"/>
</dbReference>
<evidence type="ECO:0000313" key="2">
    <source>
        <dbReference type="EMBL" id="KAI9632909.1"/>
    </source>
</evidence>
<sequence length="436" mass="48439">MFSDDWARGPGKVPRRHWNETIASAKAAFWEYSARLQRLRSGQDPLVHDPDQATRDRGLSSKSAYPCTDTLGIRRALQAFIKTALHREMGTLFNKLTQDMHGEVPRGLLRPKISDSTRLDWRQRQDLRRTGMLNSDSLSCLLPDPPTFQLILQTIDKSLPTYDAVQSEPVQRVVLAAANTPNDPPPPYSEASAAPPQQQSTRQHQQETSSGSDGDDNEQWFDSMEGMSGQDAEGRVYGFGRMRAFVTCVRYWRLASVLASEPQKLPCFMARPSPEWSAPPGTYHYFGFQWDAGGAPISRCVAREVPCGLWLWWMHAGPAARICSQRDTFREGHVLMRNEVFGLGAKIALSVGSCAPCFHLAVALDRGRLLGQISPLLGLSAVSASLHDRHGVPSLLRGSEPSFSGTEYAPPRVVVIQERLAHSRTPHPSFRGSRPT</sequence>
<dbReference type="GeneID" id="77727145"/>
<gene>
    <name evidence="2" type="ORF">MKK02DRAFT_29909</name>
</gene>
<dbReference type="RefSeq" id="XP_052942686.1">
    <property type="nucleotide sequence ID" value="XM_053087940.1"/>
</dbReference>
<protein>
    <submittedName>
        <fullName evidence="2">Uncharacterized protein</fullName>
    </submittedName>
</protein>
<feature type="region of interest" description="Disordered" evidence="1">
    <location>
        <begin position="178"/>
        <end position="226"/>
    </location>
</feature>
<feature type="compositionally biased region" description="Low complexity" evidence="1">
    <location>
        <begin position="189"/>
        <end position="210"/>
    </location>
</feature>
<accession>A0AA38LSQ6</accession>
<name>A0AA38LSQ6_9TREE</name>
<proteinExistence type="predicted"/>
<keyword evidence="3" id="KW-1185">Reference proteome</keyword>
<comment type="caution">
    <text evidence="2">The sequence shown here is derived from an EMBL/GenBank/DDBJ whole genome shotgun (WGS) entry which is preliminary data.</text>
</comment>